<feature type="compositionally biased region" description="Basic and acidic residues" evidence="1">
    <location>
        <begin position="1"/>
        <end position="10"/>
    </location>
</feature>
<dbReference type="EMBL" id="CAJOBP010044151">
    <property type="protein sequence ID" value="CAF4778288.1"/>
    <property type="molecule type" value="Genomic_DNA"/>
</dbReference>
<feature type="region of interest" description="Disordered" evidence="1">
    <location>
        <begin position="1"/>
        <end position="33"/>
    </location>
</feature>
<name>A0A821N4Z7_9BILA</name>
<proteinExistence type="predicted"/>
<evidence type="ECO:0000313" key="2">
    <source>
        <dbReference type="EMBL" id="CAF4778288.1"/>
    </source>
</evidence>
<dbReference type="Proteomes" id="UP000663873">
    <property type="component" value="Unassembled WGS sequence"/>
</dbReference>
<keyword evidence="3" id="KW-1185">Reference proteome</keyword>
<feature type="non-terminal residue" evidence="2">
    <location>
        <position position="153"/>
    </location>
</feature>
<evidence type="ECO:0000256" key="1">
    <source>
        <dbReference type="SAM" id="MobiDB-lite"/>
    </source>
</evidence>
<organism evidence="2 3">
    <name type="scientific">Rotaria socialis</name>
    <dbReference type="NCBI Taxonomy" id="392032"/>
    <lineage>
        <taxon>Eukaryota</taxon>
        <taxon>Metazoa</taxon>
        <taxon>Spiralia</taxon>
        <taxon>Gnathifera</taxon>
        <taxon>Rotifera</taxon>
        <taxon>Eurotatoria</taxon>
        <taxon>Bdelloidea</taxon>
        <taxon>Philodinida</taxon>
        <taxon>Philodinidae</taxon>
        <taxon>Rotaria</taxon>
    </lineage>
</organism>
<dbReference type="AlphaFoldDB" id="A0A821N4Z7"/>
<gene>
    <name evidence="2" type="ORF">UJA718_LOCUS40252</name>
</gene>
<sequence>LERWQYEHSSTKKLGGRIEEEEEEGRHVQASTDGTKASQTLWLKFEAEKDPQDAAYQLIRLRRKLGLPTQLPIRGPEGKQALQRYLKSVENEQSAHNEANNIFYYCLLTGRHKHYSPYNPYQLEIQPNGVEALASKSYWTMSAFYITHVEFIE</sequence>
<comment type="caution">
    <text evidence="2">The sequence shown here is derived from an EMBL/GenBank/DDBJ whole genome shotgun (WGS) entry which is preliminary data.</text>
</comment>
<feature type="non-terminal residue" evidence="2">
    <location>
        <position position="1"/>
    </location>
</feature>
<accession>A0A821N4Z7</accession>
<reference evidence="2" key="1">
    <citation type="submission" date="2021-02" db="EMBL/GenBank/DDBJ databases">
        <authorList>
            <person name="Nowell W R."/>
        </authorList>
    </citation>
    <scope>NUCLEOTIDE SEQUENCE</scope>
</reference>
<evidence type="ECO:0000313" key="3">
    <source>
        <dbReference type="Proteomes" id="UP000663873"/>
    </source>
</evidence>
<protein>
    <submittedName>
        <fullName evidence="2">Uncharacterized protein</fullName>
    </submittedName>
</protein>